<evidence type="ECO:0000256" key="2">
    <source>
        <dbReference type="SAM" id="MobiDB-lite"/>
    </source>
</evidence>
<dbReference type="GO" id="GO:0000981">
    <property type="term" value="F:DNA-binding transcription factor activity, RNA polymerase II-specific"/>
    <property type="evidence" value="ECO:0007669"/>
    <property type="project" value="TreeGrafter"/>
</dbReference>
<protein>
    <submittedName>
        <fullName evidence="3">ONECUT1</fullName>
    </submittedName>
</protein>
<dbReference type="InterPro" id="IPR009057">
    <property type="entry name" value="Homeodomain-like_sf"/>
</dbReference>
<evidence type="ECO:0000313" key="3">
    <source>
        <dbReference type="EMBL" id="CAF2828630.1"/>
    </source>
</evidence>
<dbReference type="Gene3D" id="1.10.10.60">
    <property type="entry name" value="Homeodomain-like"/>
    <property type="match status" value="1"/>
</dbReference>
<gene>
    <name evidence="3" type="ORF">LSAA_4261</name>
</gene>
<dbReference type="GO" id="GO:0000978">
    <property type="term" value="F:RNA polymerase II cis-regulatory region sequence-specific DNA binding"/>
    <property type="evidence" value="ECO:0007669"/>
    <property type="project" value="TreeGrafter"/>
</dbReference>
<dbReference type="PANTHER" id="PTHR14057:SF47">
    <property type="entry name" value="HOMEOBOX PROTEIN ONECUT"/>
    <property type="match status" value="1"/>
</dbReference>
<dbReference type="InterPro" id="IPR001356">
    <property type="entry name" value="HD"/>
</dbReference>
<feature type="region of interest" description="Disordered" evidence="2">
    <location>
        <begin position="34"/>
        <end position="95"/>
    </location>
</feature>
<evidence type="ECO:0000313" key="4">
    <source>
        <dbReference type="Proteomes" id="UP000675881"/>
    </source>
</evidence>
<dbReference type="InterPro" id="IPR051649">
    <property type="entry name" value="CUT_Homeobox"/>
</dbReference>
<sequence>MQVTIARQLGLDPSTVSNFFMNARRRSVDKWKDENIHHGSPLSPDSPPSNHHQQQYHHHSHMQQQHNNNCGGGSANSTPSSSSSSNNNNNNTTVTLTRYPSENKVLMSTPTGPAAVVQHLHTPEDHLGLKPMFAAPAVHKQQEILQILEEEEEDDDTERKRAYDGDHGKLAKINKNLSYSNNNSRHSYNNISKSKFGRSRNNIPRNNKESRRC</sequence>
<feature type="compositionally biased region" description="Low complexity" evidence="2">
    <location>
        <begin position="76"/>
        <end position="93"/>
    </location>
</feature>
<reference evidence="3" key="1">
    <citation type="submission" date="2021-02" db="EMBL/GenBank/DDBJ databases">
        <authorList>
            <person name="Bekaert M."/>
        </authorList>
    </citation>
    <scope>NUCLEOTIDE SEQUENCE</scope>
    <source>
        <strain evidence="3">IoA-00</strain>
    </source>
</reference>
<comment type="subcellular location">
    <subcellularLocation>
        <location evidence="1">Nucleus</location>
    </subcellularLocation>
</comment>
<organism evidence="3 4">
    <name type="scientific">Lepeophtheirus salmonis</name>
    <name type="common">Salmon louse</name>
    <name type="synonym">Caligus salmonis</name>
    <dbReference type="NCBI Taxonomy" id="72036"/>
    <lineage>
        <taxon>Eukaryota</taxon>
        <taxon>Metazoa</taxon>
        <taxon>Ecdysozoa</taxon>
        <taxon>Arthropoda</taxon>
        <taxon>Crustacea</taxon>
        <taxon>Multicrustacea</taxon>
        <taxon>Hexanauplia</taxon>
        <taxon>Copepoda</taxon>
        <taxon>Siphonostomatoida</taxon>
        <taxon>Caligidae</taxon>
        <taxon>Lepeophtheirus</taxon>
    </lineage>
</organism>
<dbReference type="Proteomes" id="UP000675881">
    <property type="component" value="Chromosome 13"/>
</dbReference>
<feature type="compositionally biased region" description="Basic and acidic residues" evidence="2">
    <location>
        <begin position="157"/>
        <end position="169"/>
    </location>
</feature>
<keyword evidence="4" id="KW-1185">Reference proteome</keyword>
<evidence type="ECO:0000256" key="1">
    <source>
        <dbReference type="ARBA" id="ARBA00004123"/>
    </source>
</evidence>
<dbReference type="CDD" id="cd00086">
    <property type="entry name" value="homeodomain"/>
    <property type="match status" value="1"/>
</dbReference>
<name>A0A7R8CI55_LEPSM</name>
<dbReference type="SUPFAM" id="SSF46689">
    <property type="entry name" value="Homeodomain-like"/>
    <property type="match status" value="1"/>
</dbReference>
<dbReference type="AlphaFoldDB" id="A0A7R8CI55"/>
<dbReference type="PANTHER" id="PTHR14057">
    <property type="entry name" value="TRANSCRIPTION FACTOR ONECUT"/>
    <property type="match status" value="1"/>
</dbReference>
<dbReference type="GO" id="GO:0005634">
    <property type="term" value="C:nucleus"/>
    <property type="evidence" value="ECO:0007669"/>
    <property type="project" value="UniProtKB-SubCell"/>
</dbReference>
<proteinExistence type="predicted"/>
<dbReference type="EMBL" id="HG994592">
    <property type="protein sequence ID" value="CAF2828630.1"/>
    <property type="molecule type" value="Genomic_DNA"/>
</dbReference>
<feature type="region of interest" description="Disordered" evidence="2">
    <location>
        <begin position="151"/>
        <end position="213"/>
    </location>
</feature>
<feature type="compositionally biased region" description="Low complexity" evidence="2">
    <location>
        <begin position="176"/>
        <end position="192"/>
    </location>
</feature>
<dbReference type="OrthoDB" id="10068888at2759"/>
<accession>A0A7R8CI55</accession>